<proteinExistence type="predicted"/>
<protein>
    <submittedName>
        <fullName evidence="3">Rare lipoprotein A</fullName>
    </submittedName>
</protein>
<evidence type="ECO:0000256" key="1">
    <source>
        <dbReference type="SAM" id="SignalP"/>
    </source>
</evidence>
<dbReference type="InterPro" id="IPR009009">
    <property type="entry name" value="RlpA-like_DPBB"/>
</dbReference>
<keyword evidence="4" id="KW-1185">Reference proteome</keyword>
<organism evidence="3 4">
    <name type="scientific">Deinobacterium chartae</name>
    <dbReference type="NCBI Taxonomy" id="521158"/>
    <lineage>
        <taxon>Bacteria</taxon>
        <taxon>Thermotogati</taxon>
        <taxon>Deinococcota</taxon>
        <taxon>Deinococci</taxon>
        <taxon>Deinococcales</taxon>
        <taxon>Deinococcaceae</taxon>
        <taxon>Deinobacterium</taxon>
    </lineage>
</organism>
<dbReference type="PANTHER" id="PTHR34183">
    <property type="entry name" value="ENDOLYTIC PEPTIDOGLYCAN TRANSGLYCOSYLASE RLPA"/>
    <property type="match status" value="1"/>
</dbReference>
<dbReference type="AlphaFoldDB" id="A0A841HUZ0"/>
<dbReference type="SUPFAM" id="SSF50685">
    <property type="entry name" value="Barwin-like endoglucanases"/>
    <property type="match status" value="1"/>
</dbReference>
<dbReference type="Proteomes" id="UP000569951">
    <property type="component" value="Unassembled WGS sequence"/>
</dbReference>
<evidence type="ECO:0000313" key="3">
    <source>
        <dbReference type="EMBL" id="MBB6096736.1"/>
    </source>
</evidence>
<dbReference type="PANTHER" id="PTHR34183:SF8">
    <property type="entry name" value="ENDOLYTIC PEPTIDOGLYCAN TRANSGLYCOSYLASE RLPA-RELATED"/>
    <property type="match status" value="1"/>
</dbReference>
<reference evidence="3 4" key="1">
    <citation type="submission" date="2020-08" db="EMBL/GenBank/DDBJ databases">
        <title>Genomic Encyclopedia of Type Strains, Phase IV (KMG-IV): sequencing the most valuable type-strain genomes for metagenomic binning, comparative biology and taxonomic classification.</title>
        <authorList>
            <person name="Goeker M."/>
        </authorList>
    </citation>
    <scope>NUCLEOTIDE SEQUENCE [LARGE SCALE GENOMIC DNA]</scope>
    <source>
        <strain evidence="3 4">DSM 21458</strain>
    </source>
</reference>
<keyword evidence="3" id="KW-0449">Lipoprotein</keyword>
<gene>
    <name evidence="3" type="ORF">HNR42_000148</name>
</gene>
<dbReference type="InterPro" id="IPR036908">
    <property type="entry name" value="RlpA-like_sf"/>
</dbReference>
<keyword evidence="1" id="KW-0732">Signal</keyword>
<name>A0A841HUZ0_9DEIO</name>
<dbReference type="Pfam" id="PF03330">
    <property type="entry name" value="DPBB_1"/>
    <property type="match status" value="1"/>
</dbReference>
<comment type="caution">
    <text evidence="3">The sequence shown here is derived from an EMBL/GenBank/DDBJ whole genome shotgun (WGS) entry which is preliminary data.</text>
</comment>
<dbReference type="Gene3D" id="2.40.40.10">
    <property type="entry name" value="RlpA-like domain"/>
    <property type="match status" value="1"/>
</dbReference>
<dbReference type="EMBL" id="JACHHG010000001">
    <property type="protein sequence ID" value="MBB6096736.1"/>
    <property type="molecule type" value="Genomic_DNA"/>
</dbReference>
<dbReference type="CDD" id="cd22268">
    <property type="entry name" value="DPBB_RlpA-like"/>
    <property type="match status" value="1"/>
</dbReference>
<feature type="signal peptide" evidence="1">
    <location>
        <begin position="1"/>
        <end position="21"/>
    </location>
</feature>
<evidence type="ECO:0000313" key="4">
    <source>
        <dbReference type="Proteomes" id="UP000569951"/>
    </source>
</evidence>
<dbReference type="RefSeq" id="WP_183983497.1">
    <property type="nucleotide sequence ID" value="NZ_JACHHG010000001.1"/>
</dbReference>
<accession>A0A841HUZ0</accession>
<feature type="domain" description="RlpA-like protein double-psi beta-barrel" evidence="2">
    <location>
        <begin position="42"/>
        <end position="105"/>
    </location>
</feature>
<feature type="chain" id="PRO_5032540434" evidence="1">
    <location>
        <begin position="22"/>
        <end position="115"/>
    </location>
</feature>
<sequence length="115" mass="12242">MRRLALTVLSAAVCLSGTGRAADEFVQKGSAVYYGGRKDSETTMVAAHPSLPFGTWVEVRHTRTGKTVRVKINDRGPFGNPARIIDLSRDAASALGILREGVAPVILRVVAPAAR</sequence>
<evidence type="ECO:0000259" key="2">
    <source>
        <dbReference type="Pfam" id="PF03330"/>
    </source>
</evidence>